<proteinExistence type="predicted"/>
<keyword evidence="2" id="KW-1185">Reference proteome</keyword>
<dbReference type="EMBL" id="CAJJDN010000129">
    <property type="protein sequence ID" value="CAD8121035.1"/>
    <property type="molecule type" value="Genomic_DNA"/>
</dbReference>
<evidence type="ECO:0008006" key="3">
    <source>
        <dbReference type="Google" id="ProtNLM"/>
    </source>
</evidence>
<accession>A0A8S1R0M7</accession>
<dbReference type="OrthoDB" id="312973at2759"/>
<gene>
    <name evidence="1" type="ORF">PSON_ATCC_30995.1.T1290133</name>
</gene>
<comment type="caution">
    <text evidence="1">The sequence shown here is derived from an EMBL/GenBank/DDBJ whole genome shotgun (WGS) entry which is preliminary data.</text>
</comment>
<protein>
    <recommendedName>
        <fullName evidence="3">Ubiquitin-like domain-containing protein</fullName>
    </recommendedName>
</protein>
<sequence length="755" mass="89733">MQFKIFCNQFQEYVSFEHNPNTVLKQYIDKVTQLYQCIDAAMPIVVINGNKVNSNLTLEELEIGLDCQINLFFQYFEDIQFCLKDDVKQTKKINLNIYQSIQRVELLLAKQLRIDYEVEIIQQEQNLPKNKSFSLLKKNEYHLFQIKANLFIEINNQQMLLNFYVFDRILFIKQIIRKLFNIKGCFQIFYNDHIQLDQQENLNETIFSLQIQNNSILKINVQQYITINCKFNNFNGSYKVQINQNLEAVINQLKKNHKFDVNSITEIKCNGQLIPIENLEKEKQFIMEQIIEVKEEKVPDQILITIIDYFNLTRRKFRSFNEKQKLLELLNAIGKKDDIQNYEFICNGKNIEINSYTFNQAGFVQNQNYFVYYKFINKDLLNQSLKLKQQQVQDSQILFMIQIEVKLNQILKIIAQSQLKSKLNLDQISFYLGNRKLDSNKTFQELNIMNNDEIEIIQNKNTPLYNSGYFSEKSLISESQKYKSDSFFISQNNINEIESGKMQIRFCKNQGEELNLYVDENDIISQIQIYKDIQAQQEIILKFKGVLIDVNKSFKELGIIDRSSIDVIYISDNQIKTIQKKEKYQNKKDENIIQMTQYDVNKRIYFQFWKDGILRKECKTYNQETIRFQLIKQALISEYQLLNNLNIMYQGQNVDLNSNISRIVKENDCLFTLEEQQKIDKQKQITLQIVLPDGDENWEIQIDQDDEISSIYNKVYAKLEQNNFTLFYDGKVLESNNKPFRELQAIGEYQVEVIL</sequence>
<dbReference type="AlphaFoldDB" id="A0A8S1R0M7"/>
<dbReference type="Proteomes" id="UP000692954">
    <property type="component" value="Unassembled WGS sequence"/>
</dbReference>
<reference evidence="1" key="1">
    <citation type="submission" date="2021-01" db="EMBL/GenBank/DDBJ databases">
        <authorList>
            <consortium name="Genoscope - CEA"/>
            <person name="William W."/>
        </authorList>
    </citation>
    <scope>NUCLEOTIDE SEQUENCE</scope>
</reference>
<evidence type="ECO:0000313" key="1">
    <source>
        <dbReference type="EMBL" id="CAD8121035.1"/>
    </source>
</evidence>
<organism evidence="1 2">
    <name type="scientific">Paramecium sonneborni</name>
    <dbReference type="NCBI Taxonomy" id="65129"/>
    <lineage>
        <taxon>Eukaryota</taxon>
        <taxon>Sar</taxon>
        <taxon>Alveolata</taxon>
        <taxon>Ciliophora</taxon>
        <taxon>Intramacronucleata</taxon>
        <taxon>Oligohymenophorea</taxon>
        <taxon>Peniculida</taxon>
        <taxon>Parameciidae</taxon>
        <taxon>Paramecium</taxon>
    </lineage>
</organism>
<name>A0A8S1R0M7_9CILI</name>
<evidence type="ECO:0000313" key="2">
    <source>
        <dbReference type="Proteomes" id="UP000692954"/>
    </source>
</evidence>